<name>A0A4Y7U0M4_COPMI</name>
<feature type="compositionally biased region" description="Low complexity" evidence="6">
    <location>
        <begin position="765"/>
        <end position="775"/>
    </location>
</feature>
<dbReference type="InterPro" id="IPR030379">
    <property type="entry name" value="G_SEPTIN_dom"/>
</dbReference>
<keyword evidence="5" id="KW-0342">GTP-binding</keyword>
<protein>
    <recommendedName>
        <fullName evidence="11">Zn(2)-C6 fungal-type domain-containing protein</fullName>
    </recommendedName>
</protein>
<feature type="compositionally biased region" description="Basic and acidic residues" evidence="6">
    <location>
        <begin position="573"/>
        <end position="582"/>
    </location>
</feature>
<keyword evidence="10" id="KW-1185">Reference proteome</keyword>
<dbReference type="InterPro" id="IPR050675">
    <property type="entry name" value="OAF3"/>
</dbReference>
<reference evidence="9 10" key="1">
    <citation type="journal article" date="2019" name="Nat. Ecol. Evol.">
        <title>Megaphylogeny resolves global patterns of mushroom evolution.</title>
        <authorList>
            <person name="Varga T."/>
            <person name="Krizsan K."/>
            <person name="Foldi C."/>
            <person name="Dima B."/>
            <person name="Sanchez-Garcia M."/>
            <person name="Sanchez-Ramirez S."/>
            <person name="Szollosi G.J."/>
            <person name="Szarkandi J.G."/>
            <person name="Papp V."/>
            <person name="Albert L."/>
            <person name="Andreopoulos W."/>
            <person name="Angelini C."/>
            <person name="Antonin V."/>
            <person name="Barry K.W."/>
            <person name="Bougher N.L."/>
            <person name="Buchanan P."/>
            <person name="Buyck B."/>
            <person name="Bense V."/>
            <person name="Catcheside P."/>
            <person name="Chovatia M."/>
            <person name="Cooper J."/>
            <person name="Damon W."/>
            <person name="Desjardin D."/>
            <person name="Finy P."/>
            <person name="Geml J."/>
            <person name="Haridas S."/>
            <person name="Hughes K."/>
            <person name="Justo A."/>
            <person name="Karasinski D."/>
            <person name="Kautmanova I."/>
            <person name="Kiss B."/>
            <person name="Kocsube S."/>
            <person name="Kotiranta H."/>
            <person name="LaButti K.M."/>
            <person name="Lechner B.E."/>
            <person name="Liimatainen K."/>
            <person name="Lipzen A."/>
            <person name="Lukacs Z."/>
            <person name="Mihaltcheva S."/>
            <person name="Morgado L.N."/>
            <person name="Niskanen T."/>
            <person name="Noordeloos M.E."/>
            <person name="Ohm R.A."/>
            <person name="Ortiz-Santana B."/>
            <person name="Ovrebo C."/>
            <person name="Racz N."/>
            <person name="Riley R."/>
            <person name="Savchenko A."/>
            <person name="Shiryaev A."/>
            <person name="Soop K."/>
            <person name="Spirin V."/>
            <person name="Szebenyi C."/>
            <person name="Tomsovsky M."/>
            <person name="Tulloss R.E."/>
            <person name="Uehling J."/>
            <person name="Grigoriev I.V."/>
            <person name="Vagvolgyi C."/>
            <person name="Papp T."/>
            <person name="Martin F.M."/>
            <person name="Miettinen O."/>
            <person name="Hibbett D.S."/>
            <person name="Nagy L.G."/>
        </authorList>
    </citation>
    <scope>NUCLEOTIDE SEQUENCE [LARGE SCALE GENOMIC DNA]</scope>
    <source>
        <strain evidence="9 10">FP101781</strain>
    </source>
</reference>
<dbReference type="GO" id="GO:0000981">
    <property type="term" value="F:DNA-binding transcription factor activity, RNA polymerase II-specific"/>
    <property type="evidence" value="ECO:0007669"/>
    <property type="project" value="InterPro"/>
</dbReference>
<feature type="region of interest" description="Disordered" evidence="6">
    <location>
        <begin position="281"/>
        <end position="312"/>
    </location>
</feature>
<dbReference type="PROSITE" id="PS50048">
    <property type="entry name" value="ZN2_CY6_FUNGAL_2"/>
    <property type="match status" value="2"/>
</dbReference>
<organism evidence="9 10">
    <name type="scientific">Coprinellus micaceus</name>
    <name type="common">Glistening ink-cap mushroom</name>
    <name type="synonym">Coprinus micaceus</name>
    <dbReference type="NCBI Taxonomy" id="71717"/>
    <lineage>
        <taxon>Eukaryota</taxon>
        <taxon>Fungi</taxon>
        <taxon>Dikarya</taxon>
        <taxon>Basidiomycota</taxon>
        <taxon>Agaricomycotina</taxon>
        <taxon>Agaricomycetes</taxon>
        <taxon>Agaricomycetidae</taxon>
        <taxon>Agaricales</taxon>
        <taxon>Agaricineae</taxon>
        <taxon>Psathyrellaceae</taxon>
        <taxon>Coprinellus</taxon>
    </lineage>
</organism>
<feature type="compositionally biased region" description="Pro residues" evidence="6">
    <location>
        <begin position="609"/>
        <end position="620"/>
    </location>
</feature>
<dbReference type="PANTHER" id="PTHR31069:SF32">
    <property type="entry name" value="ARGININE METABOLISM REGULATION PROTEIN II"/>
    <property type="match status" value="1"/>
</dbReference>
<dbReference type="STRING" id="71717.A0A4Y7U0M4"/>
<feature type="region of interest" description="Disordered" evidence="6">
    <location>
        <begin position="742"/>
        <end position="812"/>
    </location>
</feature>
<dbReference type="GO" id="GO:0008270">
    <property type="term" value="F:zinc ion binding"/>
    <property type="evidence" value="ECO:0007669"/>
    <property type="project" value="InterPro"/>
</dbReference>
<sequence>MIPADRRIRLDDPERAAQSLPAGYGNNPHPGSGHEAPDAHRPEFTLLVAGCRGGKTSFLRLLLDTCDISPNVAKDQLASVAKFVQGCGSHTSFIRSATIDIEVDLDGPSAPPQTLGLTLIDTPSLDFSDEQGAERLMQETLHHVDSRFADGIGQSENHKNPGFRYVHLCIYFLDPDQIVPPSVSGPPAPVVPRTRNGSFSQPDQEPVILEPPVVNSRAALPKSDITAIRRLSGRVNVLPVIARADILNNDRLAAVKVAIRRDLAEAGIGFGIFDMDGQYQHLPDDRVEPSNGYPNHTNGASTSNTSPPTSPVAGAGMLRLPYALISPDVYSHSDGLTQQYSPPLQYPPPPKICRGKFIRSYRWGTVDVLDPAHSDFLSLRSAIFHHMETLQKYTREYLFERFKAEYGPHHAPASRHSVSQIPHVMGPIPSGSRPILAIDTATQPPHRHPISMPVHPSDLRTGTGRPMSDSNGSGSVKSSGTRTTKQRTKKITVACNFCRSRKLKCDGGRPACAQCMKRSNPCDYMPQNKRRGTISRSQRTRDEESESDSGEERSPEPSASPEVRSQTISRRSSNVDKLHPDGYHPPSGLPPMNDRRDPYPNAVGGPSAGSPPAPPPPPPSHFQQQGKVLRPMERDPQPQQGYYQDHDLPHITTLLPPNSAPSTPVPMSAPTNLALAPIRPANDQQAALRKRSATVPGKSSRGSGNSGPKVVACNFCRARKTKCDGAHPACASCARRQLACNYVHDSNGPGPKKRRASTSKMTADSPPESLSPPSSRMIPTPSTGNDHGREVHRLDDELDLKRPLEHHHTDMGRVAKKMRMEETLSIAQ</sequence>
<proteinExistence type="inferred from homology"/>
<evidence type="ECO:0000313" key="9">
    <source>
        <dbReference type="EMBL" id="TEB39814.1"/>
    </source>
</evidence>
<keyword evidence="3" id="KW-0804">Transcription</keyword>
<evidence type="ECO:0000256" key="5">
    <source>
        <dbReference type="RuleBase" id="RU004560"/>
    </source>
</evidence>
<dbReference type="PROSITE" id="PS00463">
    <property type="entry name" value="ZN2_CY6_FUNGAL_1"/>
    <property type="match status" value="2"/>
</dbReference>
<feature type="region of interest" description="Disordered" evidence="6">
    <location>
        <begin position="1"/>
        <end position="39"/>
    </location>
</feature>
<dbReference type="InterPro" id="IPR001138">
    <property type="entry name" value="Zn2Cys6_DnaBD"/>
</dbReference>
<feature type="region of interest" description="Disordered" evidence="6">
    <location>
        <begin position="506"/>
        <end position="707"/>
    </location>
</feature>
<dbReference type="Gene3D" id="3.40.50.300">
    <property type="entry name" value="P-loop containing nucleotide triphosphate hydrolases"/>
    <property type="match status" value="1"/>
</dbReference>
<dbReference type="PANTHER" id="PTHR31069">
    <property type="entry name" value="OLEATE-ACTIVATED TRANSCRIPTION FACTOR 1-RELATED"/>
    <property type="match status" value="1"/>
</dbReference>
<dbReference type="InterPro" id="IPR036864">
    <property type="entry name" value="Zn2-C6_fun-type_DNA-bd_sf"/>
</dbReference>
<comment type="caution">
    <text evidence="9">The sequence shown here is derived from an EMBL/GenBank/DDBJ whole genome shotgun (WGS) entry which is preliminary data.</text>
</comment>
<keyword evidence="2" id="KW-0238">DNA-binding</keyword>
<dbReference type="CDD" id="cd00067">
    <property type="entry name" value="GAL4"/>
    <property type="match status" value="2"/>
</dbReference>
<dbReference type="EMBL" id="QPFP01000001">
    <property type="protein sequence ID" value="TEB39814.1"/>
    <property type="molecule type" value="Genomic_DNA"/>
</dbReference>
<dbReference type="GO" id="GO:0005525">
    <property type="term" value="F:GTP binding"/>
    <property type="evidence" value="ECO:0007669"/>
    <property type="project" value="UniProtKB-KW"/>
</dbReference>
<evidence type="ECO:0000313" key="10">
    <source>
        <dbReference type="Proteomes" id="UP000298030"/>
    </source>
</evidence>
<evidence type="ECO:0000256" key="4">
    <source>
        <dbReference type="ARBA" id="ARBA00023242"/>
    </source>
</evidence>
<keyword evidence="4" id="KW-0539">Nucleus</keyword>
<dbReference type="SMART" id="SM00066">
    <property type="entry name" value="GAL4"/>
    <property type="match status" value="2"/>
</dbReference>
<dbReference type="Proteomes" id="UP000298030">
    <property type="component" value="Unassembled WGS sequence"/>
</dbReference>
<dbReference type="AlphaFoldDB" id="A0A4Y7U0M4"/>
<evidence type="ECO:0000256" key="1">
    <source>
        <dbReference type="ARBA" id="ARBA00023015"/>
    </source>
</evidence>
<dbReference type="Pfam" id="PF00735">
    <property type="entry name" value="Septin"/>
    <property type="match status" value="2"/>
</dbReference>
<feature type="compositionally biased region" description="Basic and acidic residues" evidence="6">
    <location>
        <begin position="786"/>
        <end position="812"/>
    </location>
</feature>
<feature type="region of interest" description="Disordered" evidence="6">
    <location>
        <begin position="442"/>
        <end position="488"/>
    </location>
</feature>
<comment type="similarity">
    <text evidence="5">Belongs to the TRAFAC class TrmE-Era-EngA-EngB-Septin-like GTPase superfamily. Septin GTPase family.</text>
</comment>
<evidence type="ECO:0000259" key="8">
    <source>
        <dbReference type="PROSITE" id="PS51719"/>
    </source>
</evidence>
<feature type="domain" description="Zn(2)-C6 fungal-type" evidence="7">
    <location>
        <begin position="494"/>
        <end position="524"/>
    </location>
</feature>
<feature type="domain" description="Septin-type G" evidence="8">
    <location>
        <begin position="40"/>
        <end position="409"/>
    </location>
</feature>
<dbReference type="SUPFAM" id="SSF57701">
    <property type="entry name" value="Zn2/Cys6 DNA-binding domain"/>
    <property type="match status" value="2"/>
</dbReference>
<evidence type="ECO:0008006" key="11">
    <source>
        <dbReference type="Google" id="ProtNLM"/>
    </source>
</evidence>
<dbReference type="PROSITE" id="PS51719">
    <property type="entry name" value="G_SEPTIN"/>
    <property type="match status" value="1"/>
</dbReference>
<dbReference type="PRINTS" id="PR00755">
    <property type="entry name" value="AFLATOXINBRP"/>
</dbReference>
<dbReference type="OrthoDB" id="10261408at2759"/>
<evidence type="ECO:0000256" key="6">
    <source>
        <dbReference type="SAM" id="MobiDB-lite"/>
    </source>
</evidence>
<feature type="compositionally biased region" description="Basic and acidic residues" evidence="6">
    <location>
        <begin position="1"/>
        <end position="15"/>
    </location>
</feature>
<dbReference type="InterPro" id="IPR027417">
    <property type="entry name" value="P-loop_NTPase"/>
</dbReference>
<feature type="compositionally biased region" description="Polar residues" evidence="6">
    <location>
        <begin position="563"/>
        <end position="572"/>
    </location>
</feature>
<feature type="compositionally biased region" description="Low complexity" evidence="6">
    <location>
        <begin position="468"/>
        <end position="483"/>
    </location>
</feature>
<evidence type="ECO:0000256" key="2">
    <source>
        <dbReference type="ARBA" id="ARBA00023125"/>
    </source>
</evidence>
<dbReference type="Gene3D" id="4.10.240.10">
    <property type="entry name" value="Zn(2)-C6 fungal-type DNA-binding domain"/>
    <property type="match status" value="2"/>
</dbReference>
<evidence type="ECO:0000259" key="7">
    <source>
        <dbReference type="PROSITE" id="PS50048"/>
    </source>
</evidence>
<keyword evidence="5" id="KW-0547">Nucleotide-binding</keyword>
<keyword evidence="1" id="KW-0805">Transcription regulation</keyword>
<accession>A0A4Y7U0M4</accession>
<dbReference type="Pfam" id="PF00172">
    <property type="entry name" value="Zn_clus"/>
    <property type="match status" value="2"/>
</dbReference>
<feature type="domain" description="Zn(2)-C6 fungal-type" evidence="7">
    <location>
        <begin position="712"/>
        <end position="742"/>
    </location>
</feature>
<gene>
    <name evidence="9" type="ORF">FA13DRAFT_1751060</name>
</gene>
<evidence type="ECO:0000256" key="3">
    <source>
        <dbReference type="ARBA" id="ARBA00023163"/>
    </source>
</evidence>
<dbReference type="GO" id="GO:0003677">
    <property type="term" value="F:DNA binding"/>
    <property type="evidence" value="ECO:0007669"/>
    <property type="project" value="UniProtKB-KW"/>
</dbReference>